<gene>
    <name evidence="4" type="ORF">ACFSKL_18595</name>
</gene>
<dbReference type="Proteomes" id="UP001597361">
    <property type="component" value="Unassembled WGS sequence"/>
</dbReference>
<dbReference type="Gene3D" id="1.10.10.10">
    <property type="entry name" value="Winged helix-like DNA-binding domain superfamily/Winged helix DNA-binding domain"/>
    <property type="match status" value="1"/>
</dbReference>
<dbReference type="SUPFAM" id="SSF46785">
    <property type="entry name" value="Winged helix' DNA-binding domain"/>
    <property type="match status" value="1"/>
</dbReference>
<evidence type="ECO:0000313" key="4">
    <source>
        <dbReference type="EMBL" id="MFD2036821.1"/>
    </source>
</evidence>
<name>A0ABW4VT12_9BACT</name>
<comment type="caution">
    <text evidence="4">The sequence shown here is derived from an EMBL/GenBank/DDBJ whole genome shotgun (WGS) entry which is preliminary data.</text>
</comment>
<dbReference type="InterPro" id="IPR013196">
    <property type="entry name" value="HTH_11"/>
</dbReference>
<keyword evidence="5" id="KW-1185">Reference proteome</keyword>
<dbReference type="InterPro" id="IPR036390">
    <property type="entry name" value="WH_DNA-bd_sf"/>
</dbReference>
<organism evidence="4 5">
    <name type="scientific">Belliella marina</name>
    <dbReference type="NCBI Taxonomy" id="1644146"/>
    <lineage>
        <taxon>Bacteria</taxon>
        <taxon>Pseudomonadati</taxon>
        <taxon>Bacteroidota</taxon>
        <taxon>Cytophagia</taxon>
        <taxon>Cytophagales</taxon>
        <taxon>Cyclobacteriaceae</taxon>
        <taxon>Belliella</taxon>
    </lineage>
</organism>
<dbReference type="PROSITE" id="PS52050">
    <property type="entry name" value="WYL"/>
    <property type="match status" value="1"/>
</dbReference>
<dbReference type="EMBL" id="JBHUHR010000045">
    <property type="protein sequence ID" value="MFD2036821.1"/>
    <property type="molecule type" value="Genomic_DNA"/>
</dbReference>
<dbReference type="Pfam" id="PF13280">
    <property type="entry name" value="WYL"/>
    <property type="match status" value="1"/>
</dbReference>
<evidence type="ECO:0000256" key="2">
    <source>
        <dbReference type="ARBA" id="ARBA00023163"/>
    </source>
</evidence>
<evidence type="ECO:0000256" key="1">
    <source>
        <dbReference type="ARBA" id="ARBA00023015"/>
    </source>
</evidence>
<dbReference type="InterPro" id="IPR001034">
    <property type="entry name" value="DeoR_HTH"/>
</dbReference>
<protein>
    <submittedName>
        <fullName evidence="4">Helix-turn-helix transcriptional regulator</fullName>
    </submittedName>
</protein>
<accession>A0ABW4VT12</accession>
<dbReference type="RefSeq" id="WP_376888441.1">
    <property type="nucleotide sequence ID" value="NZ_JBHUHR010000045.1"/>
</dbReference>
<proteinExistence type="predicted"/>
<dbReference type="InterPro" id="IPR026881">
    <property type="entry name" value="WYL_dom"/>
</dbReference>
<dbReference type="Pfam" id="PF08279">
    <property type="entry name" value="HTH_11"/>
    <property type="match status" value="1"/>
</dbReference>
<dbReference type="InterPro" id="IPR051534">
    <property type="entry name" value="CBASS_pafABC_assoc_protein"/>
</dbReference>
<dbReference type="PROSITE" id="PS51000">
    <property type="entry name" value="HTH_DEOR_2"/>
    <property type="match status" value="1"/>
</dbReference>
<keyword evidence="2" id="KW-0804">Transcription</keyword>
<dbReference type="PANTHER" id="PTHR34580:SF1">
    <property type="entry name" value="PROTEIN PAFC"/>
    <property type="match status" value="1"/>
</dbReference>
<feature type="domain" description="HTH deoR-type" evidence="3">
    <location>
        <begin position="8"/>
        <end position="63"/>
    </location>
</feature>
<evidence type="ECO:0000259" key="3">
    <source>
        <dbReference type="PROSITE" id="PS51000"/>
    </source>
</evidence>
<sequence>MNDNDTKRIPRLIAILTQLQTKRLLTAKSLADKFKVSARTIYRDIKALEQAGVPIFTEEGKGYSLMEDYRLPPVMLTEGEASALITAEQLVLKNKDTSFIKEYTEAITKIKSVLRHHTNDKVNLLAERIHFRQNNNDEKTSNYLSDLQYALTNFYLIEIIYTDEAKTKTQRKIEPFALYSTQDNWLLIAYCKLRKDFRVFRLDRIQSLTILSDKFEPHKMTLKEYFEICTEKYSPTPLP</sequence>
<dbReference type="InterPro" id="IPR036388">
    <property type="entry name" value="WH-like_DNA-bd_sf"/>
</dbReference>
<dbReference type="PANTHER" id="PTHR34580">
    <property type="match status" value="1"/>
</dbReference>
<reference evidence="5" key="1">
    <citation type="journal article" date="2019" name="Int. J. Syst. Evol. Microbiol.">
        <title>The Global Catalogue of Microorganisms (GCM) 10K type strain sequencing project: providing services to taxonomists for standard genome sequencing and annotation.</title>
        <authorList>
            <consortium name="The Broad Institute Genomics Platform"/>
            <consortium name="The Broad Institute Genome Sequencing Center for Infectious Disease"/>
            <person name="Wu L."/>
            <person name="Ma J."/>
        </authorList>
    </citation>
    <scope>NUCLEOTIDE SEQUENCE [LARGE SCALE GENOMIC DNA]</scope>
    <source>
        <strain evidence="5">CGMCC 1.15180</strain>
    </source>
</reference>
<keyword evidence="1" id="KW-0805">Transcription regulation</keyword>
<evidence type="ECO:0000313" key="5">
    <source>
        <dbReference type="Proteomes" id="UP001597361"/>
    </source>
</evidence>